<name>A0A4Y2B133_ARAVE</name>
<evidence type="ECO:0000313" key="3">
    <source>
        <dbReference type="Proteomes" id="UP000499080"/>
    </source>
</evidence>
<comment type="caution">
    <text evidence="2">The sequence shown here is derived from an EMBL/GenBank/DDBJ whole genome shotgun (WGS) entry which is preliminary data.</text>
</comment>
<dbReference type="AlphaFoldDB" id="A0A4Y2B133"/>
<feature type="region of interest" description="Disordered" evidence="1">
    <location>
        <begin position="1"/>
        <end position="25"/>
    </location>
</feature>
<dbReference type="EMBL" id="BGPR01000045">
    <property type="protein sequence ID" value="GBL85850.1"/>
    <property type="molecule type" value="Genomic_DNA"/>
</dbReference>
<organism evidence="2 3">
    <name type="scientific">Araneus ventricosus</name>
    <name type="common">Orbweaver spider</name>
    <name type="synonym">Epeira ventricosa</name>
    <dbReference type="NCBI Taxonomy" id="182803"/>
    <lineage>
        <taxon>Eukaryota</taxon>
        <taxon>Metazoa</taxon>
        <taxon>Ecdysozoa</taxon>
        <taxon>Arthropoda</taxon>
        <taxon>Chelicerata</taxon>
        <taxon>Arachnida</taxon>
        <taxon>Araneae</taxon>
        <taxon>Araneomorphae</taxon>
        <taxon>Entelegynae</taxon>
        <taxon>Araneoidea</taxon>
        <taxon>Araneidae</taxon>
        <taxon>Araneus</taxon>
    </lineage>
</organism>
<proteinExistence type="predicted"/>
<protein>
    <submittedName>
        <fullName evidence="2">Uncharacterized protein</fullName>
    </submittedName>
</protein>
<reference evidence="2 3" key="1">
    <citation type="journal article" date="2019" name="Sci. Rep.">
        <title>Orb-weaving spider Araneus ventricosus genome elucidates the spidroin gene catalogue.</title>
        <authorList>
            <person name="Kono N."/>
            <person name="Nakamura H."/>
            <person name="Ohtoshi R."/>
            <person name="Moran D.A.P."/>
            <person name="Shinohara A."/>
            <person name="Yoshida Y."/>
            <person name="Fujiwara M."/>
            <person name="Mori M."/>
            <person name="Tomita M."/>
            <person name="Arakawa K."/>
        </authorList>
    </citation>
    <scope>NUCLEOTIDE SEQUENCE [LARGE SCALE GENOMIC DNA]</scope>
</reference>
<sequence length="191" mass="20578">MGRERPGVNGAGGFSAAKGQRKTGTPLSQVCASAEQLDCAAVTDPVECLASLEPQTHVAIVTKEEAGPKVPETGEETPDGCKESCPAHRIGPLSDESTIRTLARHLALSHILFCGLCPLFLRGTNFFLLHYEVEIRNILKRDGGSNKCKKLGRLLTLRPRARPPATGGWERNFATQLSEHPSLTLKAAVQK</sequence>
<evidence type="ECO:0000256" key="1">
    <source>
        <dbReference type="SAM" id="MobiDB-lite"/>
    </source>
</evidence>
<keyword evidence="3" id="KW-1185">Reference proteome</keyword>
<accession>A0A4Y2B133</accession>
<gene>
    <name evidence="2" type="ORF">AVEN_63180_1</name>
</gene>
<dbReference type="Proteomes" id="UP000499080">
    <property type="component" value="Unassembled WGS sequence"/>
</dbReference>
<evidence type="ECO:0000313" key="2">
    <source>
        <dbReference type="EMBL" id="GBL85850.1"/>
    </source>
</evidence>